<reference evidence="8" key="2">
    <citation type="submission" date="2020-09" db="EMBL/GenBank/DDBJ databases">
        <authorList>
            <person name="Sun Q."/>
            <person name="Zhou Y."/>
        </authorList>
    </citation>
    <scope>NUCLEOTIDE SEQUENCE</scope>
    <source>
        <strain evidence="8">CGMCC 4.7403</strain>
    </source>
</reference>
<reference evidence="8" key="1">
    <citation type="journal article" date="2014" name="Int. J. Syst. Evol. Microbiol.">
        <title>Complete genome sequence of Corynebacterium casei LMG S-19264T (=DSM 44701T), isolated from a smear-ripened cheese.</title>
        <authorList>
            <consortium name="US DOE Joint Genome Institute (JGI-PGF)"/>
            <person name="Walter F."/>
            <person name="Albersmeier A."/>
            <person name="Kalinowski J."/>
            <person name="Ruckert C."/>
        </authorList>
    </citation>
    <scope>NUCLEOTIDE SEQUENCE</scope>
    <source>
        <strain evidence="8">CGMCC 4.7403</strain>
    </source>
</reference>
<comment type="caution">
    <text evidence="8">The sequence shown here is derived from an EMBL/GenBank/DDBJ whole genome shotgun (WGS) entry which is preliminary data.</text>
</comment>
<dbReference type="Gene3D" id="1.10.10.10">
    <property type="entry name" value="Winged helix-like DNA-binding domain superfamily/Winged helix DNA-binding domain"/>
    <property type="match status" value="1"/>
</dbReference>
<evidence type="ECO:0000313" key="9">
    <source>
        <dbReference type="Proteomes" id="UP000603227"/>
    </source>
</evidence>
<dbReference type="InterPro" id="IPR013249">
    <property type="entry name" value="RNA_pol_sigma70_r4_t2"/>
</dbReference>
<evidence type="ECO:0000256" key="6">
    <source>
        <dbReference type="SAM" id="MobiDB-lite"/>
    </source>
</evidence>
<dbReference type="CDD" id="cd06171">
    <property type="entry name" value="Sigma70_r4"/>
    <property type="match status" value="1"/>
</dbReference>
<dbReference type="GO" id="GO:0016987">
    <property type="term" value="F:sigma factor activity"/>
    <property type="evidence" value="ECO:0007669"/>
    <property type="project" value="UniProtKB-KW"/>
</dbReference>
<evidence type="ECO:0000256" key="3">
    <source>
        <dbReference type="ARBA" id="ARBA00023082"/>
    </source>
</evidence>
<keyword evidence="5" id="KW-0175">Coiled coil</keyword>
<keyword evidence="4" id="KW-0804">Transcription</keyword>
<dbReference type="InterPro" id="IPR036388">
    <property type="entry name" value="WH-like_DNA-bd_sf"/>
</dbReference>
<dbReference type="SUPFAM" id="SSF88659">
    <property type="entry name" value="Sigma3 and sigma4 domains of RNA polymerase sigma factors"/>
    <property type="match status" value="1"/>
</dbReference>
<feature type="region of interest" description="Disordered" evidence="6">
    <location>
        <begin position="99"/>
        <end position="139"/>
    </location>
</feature>
<dbReference type="GO" id="GO:0003677">
    <property type="term" value="F:DNA binding"/>
    <property type="evidence" value="ECO:0007669"/>
    <property type="project" value="InterPro"/>
</dbReference>
<evidence type="ECO:0000259" key="7">
    <source>
        <dbReference type="Pfam" id="PF08281"/>
    </source>
</evidence>
<feature type="region of interest" description="Disordered" evidence="6">
    <location>
        <begin position="226"/>
        <end position="280"/>
    </location>
</feature>
<feature type="compositionally biased region" description="Low complexity" evidence="6">
    <location>
        <begin position="111"/>
        <end position="122"/>
    </location>
</feature>
<dbReference type="Proteomes" id="UP000603227">
    <property type="component" value="Unassembled WGS sequence"/>
</dbReference>
<comment type="similarity">
    <text evidence="1">Belongs to the sigma-70 factor family. ECF subfamily.</text>
</comment>
<protein>
    <recommendedName>
        <fullName evidence="7">RNA polymerase sigma factor 70 region 4 type 2 domain-containing protein</fullName>
    </recommendedName>
</protein>
<dbReference type="EMBL" id="BNAT01000001">
    <property type="protein sequence ID" value="GHH81405.1"/>
    <property type="molecule type" value="Genomic_DNA"/>
</dbReference>
<name>A0A919GCF2_9ACTN</name>
<dbReference type="InterPro" id="IPR014284">
    <property type="entry name" value="RNA_pol_sigma-70_dom"/>
</dbReference>
<gene>
    <name evidence="8" type="ORF">GCM10017771_03230</name>
</gene>
<dbReference type="InterPro" id="IPR039425">
    <property type="entry name" value="RNA_pol_sigma-70-like"/>
</dbReference>
<dbReference type="InterPro" id="IPR013324">
    <property type="entry name" value="RNA_pol_sigma_r3/r4-like"/>
</dbReference>
<dbReference type="NCBIfam" id="TIGR02937">
    <property type="entry name" value="sigma70-ECF"/>
    <property type="match status" value="1"/>
</dbReference>
<sequence>MAGRRTRPWGPLKGTSPQENQAAALVRTWMDEADLTVTALHSAMTDGSVGKGPVPSRATVADRLAGLNLTGEFVDAVAAVCFSAADAPARARQARQILNGGGRFRPDGVGTAPAAPTPMALPQSTPPVHGARRNPGRGLGPDNVAKLHRTLSAMTKELTALRAERDALDERCETLLRALSASEALVKKLTERHEPPDGTAHESPAPKAIHITLPAEDVRPVARCDATETGRPVGSSPRPEPIAGKGRGSEHRGPPSPGGMPLTPGVQPARSDAQAHPGSAPVATLVPSDVRSEQAVGLPLDFQAFFMMNREAYTKYARLHLREELAQEAVHGTFLTILSEWEVFLGHSEPAAWAWKLLRRSVAERAGIISRNHVVARAMRDARATLDGMTSDLGLFSAIAELPERQFDVIVLRYVLGCGTEQISDLLGVSPATVRSHDRLARRRLARRLGLRTSDDQLSW</sequence>
<evidence type="ECO:0000256" key="2">
    <source>
        <dbReference type="ARBA" id="ARBA00023015"/>
    </source>
</evidence>
<evidence type="ECO:0000256" key="5">
    <source>
        <dbReference type="SAM" id="Coils"/>
    </source>
</evidence>
<organism evidence="8 9">
    <name type="scientific">Streptomyces capitiformicae</name>
    <dbReference type="NCBI Taxonomy" id="2014920"/>
    <lineage>
        <taxon>Bacteria</taxon>
        <taxon>Bacillati</taxon>
        <taxon>Actinomycetota</taxon>
        <taxon>Actinomycetes</taxon>
        <taxon>Kitasatosporales</taxon>
        <taxon>Streptomycetaceae</taxon>
        <taxon>Streptomyces</taxon>
    </lineage>
</organism>
<evidence type="ECO:0000313" key="8">
    <source>
        <dbReference type="EMBL" id="GHH81405.1"/>
    </source>
</evidence>
<proteinExistence type="inferred from homology"/>
<dbReference type="AlphaFoldDB" id="A0A919GCF2"/>
<accession>A0A919GCF2</accession>
<dbReference type="PANTHER" id="PTHR43133">
    <property type="entry name" value="RNA POLYMERASE ECF-TYPE SIGMA FACTO"/>
    <property type="match status" value="1"/>
</dbReference>
<dbReference type="Pfam" id="PF08281">
    <property type="entry name" value="Sigma70_r4_2"/>
    <property type="match status" value="1"/>
</dbReference>
<dbReference type="GO" id="GO:0006352">
    <property type="term" value="P:DNA-templated transcription initiation"/>
    <property type="evidence" value="ECO:0007669"/>
    <property type="project" value="InterPro"/>
</dbReference>
<keyword evidence="2" id="KW-0805">Transcription regulation</keyword>
<feature type="coiled-coil region" evidence="5">
    <location>
        <begin position="144"/>
        <end position="178"/>
    </location>
</feature>
<evidence type="ECO:0000256" key="1">
    <source>
        <dbReference type="ARBA" id="ARBA00010641"/>
    </source>
</evidence>
<keyword evidence="3" id="KW-0731">Sigma factor</keyword>
<keyword evidence="9" id="KW-1185">Reference proteome</keyword>
<feature type="domain" description="RNA polymerase sigma factor 70 region 4 type 2" evidence="7">
    <location>
        <begin position="397"/>
        <end position="445"/>
    </location>
</feature>
<dbReference type="PANTHER" id="PTHR43133:SF39">
    <property type="entry name" value="SIMILAR TO RNA POLYMERASE SIGMA-E FACTOR"/>
    <property type="match status" value="1"/>
</dbReference>
<evidence type="ECO:0000256" key="4">
    <source>
        <dbReference type="ARBA" id="ARBA00023163"/>
    </source>
</evidence>